<name>A0A4Q9DTE0_9BACL</name>
<proteinExistence type="predicted"/>
<accession>A0A4Q9DTE0</accession>
<feature type="chain" id="PRO_5020822021" description="SLH domain-containing protein" evidence="1">
    <location>
        <begin position="32"/>
        <end position="3290"/>
    </location>
</feature>
<evidence type="ECO:0000313" key="4">
    <source>
        <dbReference type="Proteomes" id="UP000293142"/>
    </source>
</evidence>
<dbReference type="EMBL" id="SIRE01000007">
    <property type="protein sequence ID" value="TBL79546.1"/>
    <property type="molecule type" value="Genomic_DNA"/>
</dbReference>
<dbReference type="InterPro" id="IPR001119">
    <property type="entry name" value="SLH_dom"/>
</dbReference>
<feature type="domain" description="SLH" evidence="2">
    <location>
        <begin position="3159"/>
        <end position="3222"/>
    </location>
</feature>
<dbReference type="PROSITE" id="PS51272">
    <property type="entry name" value="SLH"/>
    <property type="match status" value="3"/>
</dbReference>
<feature type="signal peptide" evidence="1">
    <location>
        <begin position="1"/>
        <end position="31"/>
    </location>
</feature>
<keyword evidence="1" id="KW-0732">Signal</keyword>
<comment type="caution">
    <text evidence="3">The sequence shown here is derived from an EMBL/GenBank/DDBJ whole genome shotgun (WGS) entry which is preliminary data.</text>
</comment>
<dbReference type="PANTHER" id="PTHR43308:SF5">
    <property type="entry name" value="S-LAYER PROTEIN _ PEPTIDOGLYCAN ENDO-BETA-N-ACETYLGLUCOSAMINIDASE"/>
    <property type="match status" value="1"/>
</dbReference>
<dbReference type="Proteomes" id="UP000293142">
    <property type="component" value="Unassembled WGS sequence"/>
</dbReference>
<dbReference type="PANTHER" id="PTHR43308">
    <property type="entry name" value="OUTER MEMBRANE PROTEIN ALPHA-RELATED"/>
    <property type="match status" value="1"/>
</dbReference>
<protein>
    <recommendedName>
        <fullName evidence="2">SLH domain-containing protein</fullName>
    </recommendedName>
</protein>
<gene>
    <name evidence="3" type="ORF">EYB31_11625</name>
</gene>
<dbReference type="Gene3D" id="2.160.20.110">
    <property type="match status" value="7"/>
</dbReference>
<dbReference type="OrthoDB" id="9802197at2"/>
<dbReference type="RefSeq" id="WP_131013493.1">
    <property type="nucleotide sequence ID" value="NZ_SIRE01000007.1"/>
</dbReference>
<sequence length="3290" mass="329856">MNKAFSRKSFRLGILLLLPLLLLGGTLLVQADSGSWTDGNHAEVDWYVNYSNYTTFTIDSPAKLAGIAKLVNNGTTDFQGKILVVDADGLAGKDMNMSAYTWVPIGTKDRPFKGSLIAKIGGPVTISGINVNGSYSYAGFIGNMDNATVGGFVLSGTITANSAGEMYAGGLAGRVKSSGGGSGSYIYDVSTNVSLDVTVTGSTYAGYAGGIAGSASGRIYNVSNGAPVTVTGVTYQAAAGGIAGAAEGTLTLNTVANKQTAAVSVKNSGAAAAGGIVGQANAGLLMAEGNSLITNSGSVKSDGTTAYSGGIIGRLAAAADTVTFSEQTANSGQVLVDASNSTEAYAGSLAGLYEKDLSIGFNYAGSGLISNQAKDRVYTGGLVGRVKGNLTLSGSFDNSADVEAAASGTGGTYTGAVAGYVDGNMTAAPGSKIKNQGKVTVSGSASTVYTGGFFGAAGGQVSFGSTLPGAYVTSGAIAVDGKSDLYTGGIIAGQAYTKTAGNISNTGDITVKGDKALYTGGYIGKLSAAGADLSGETYAKTIRVTGNATQNTDYASGIFTGGLVGLVEQAAVMDGNAFTGTLNVTGGEFTYTGGIAGYLGAAGTISGAKAGNTAAIQATVDSAGSVGGIAGYAAGSVLSSAPEFIAIRAQGQNGLAGRVGAIAGETAPTATIGSGSSPILVKHVSLTSASGNTRLGGAIGENRSGAVYILMPLTDPGELTLQSSGDDSFVGGVFGINSASLAAANLSDIRNIKIVTSGARAQAGGISGQNAGTLNGLAILNPDISAEGPGSIAGLLAGRSTGSIVQPKVFSEDGGNPKLALSGPQSVGGGIAGVLENAALSGNGVDATIADALITATGDGNIAGSIAGKSILSDLDSVVSDSPVITIGGAGSSAGGIAGESTGAGHHIRSGIVLKPMITASGANSRVGGVAGYAETELSGPTVAAYDGEYAILKISGGNSLAGGITGKAAGASISGNGSSPNIENMLIQLLQAADGSTAGGVSGWNETTPIRNVYAVNMKITDNAPHSTAGGLTGYNKGSVTAVIADNYMSDISITANSSSMSSILGGLIGLNDTRDGGVDNGDPKTAVSSIQNNRSLGSLTVNSSQSKVGGLVGENRSVVANTIISDGFRIVSQGNQNTVGGLVGLNAKTVYYSFANAGFSAGGIQTVAGGLVGENSGLVASSYIDKDISADIGGTDAGYGYLGGLIGKNSGTVERSYTSSAVASSGSYTNTGGLIGWQDGGSVDSSYAAKQVLAQGAQSFAGGFFGRFTGGTVKDSYSAGQITGENGAYAGAFAGRYDTANKELLENSYYVKDETQGINSGLLDFGAGTYYELKLYGRLSPILSGSLADREAFKALSRWDFSSEHKIWTYGSVHADYYPYPELVLEAGSGGGSTLPEVNANISWYTKNKESLRFYIGTEAELAGLAAVVNGSVTGLARFDFAGRVVEITAPIRIQSAQWAPIGSSEQNAFQGRFEGKNYLISGLRADKPDFSGLFGVAGSSSVINNVKLEPVSVTGSGRVGALAAWNKGEITGVSVSLLSGGYVAGGTYTGGVVGENQGTIKQAAVSVDATGEIRSQASGSSVGGVLGYGSAGSLSDTTITLNGGSIKGSGSGSNTGGAAGKAGANHTFSAIRLAAHNEGITNPVNIAGNGNAGGIIGSKTGKETAEWDIADVTVEQAVISAASGGNAGGIAGSLDKAALLNGTFKGKLTLSADGGNVGGIVGKSLDSVIYKAASAPDITLSASTGTNYAGGIAGIVENTAEQAFDFGKPLPVYRGITLSKTEGGTIRILGTGNLADVSAGGIAGLNKASSLYFTSSSAGIEASGVKTANLGGVAGWNQGDILNGSGTSAITASSSSIYNTGGVAGLSSGGRIFYSQAMSGSTLNISGVVANQGVTPVARAGGFAGRLADTIVRNSASETTVKVASDNPYATLYTGGFAGLLESGGNGNGTVERSYAKGAVTVSGKAGSYAGGFAGDIDQYTIQEAYASGAVSNTAIDARSGGFAGTIDQSAAISKAYVVTNSVEAIGAHGATRSYAGGFAGYNNGSLTETYATAAHTASLASGSNSYAGSFIGYNFRDGKVNGSYYEGDAGIGYGTAVQGLTRTDLSVQDSFAEWDFATDHAFWAYLEGGNGGKPVLKSISSWTFAPDVSFMMEGASVNGLTISSERQLGAAVMLLNDTDLSFYRLYNKNAVQKPALAKLTLGRDMNLSGALWIPFEAFTGEWDGAGKTIAGLNYYGKALDNYGFVRTNQGTIRNTVFNDARIAAGSNVGIVAGTNGENGVISNVTVSGKVSGSGDYVGGAAGKSIGALSGISTGTLEVSGRNVVAGVAGSAKQLTNIRAGDISVTAVRHAGGIAGEASGISNVTAGSVTVRGESALGGIAGAVTGAVSGIKAASVAVEATSGTAAGVVPETGYLIKDVELSAVNIKGSAYIGGIAGKTTAAISQASVQGELWIRDGAAGGIAGRNEGSMDRARFKGTISGGGAAAGGLAGENMARIESSYAAGSIGIKKDAALVKIGGIAGTSGPAAVIESSFSAAELRAEADVVSAGGIAGENEGNLHGVLNAGNIQALGQSYARAGGITGYALAGSMNNVLSYGQVEGTINGLLIYKKTFYGGIAGQVADQVSITNAFGDRQMLMENIVYNDSAGQFVRSVPGKAENVKTGALVKAALYEGLDPSIWQASAGFYPRLTQFDGVDVAKLAAAAIVLNDQDTAYHVKSGYTLTSDPAIEWKTVNKAGELQLKASLRQESRTITVNKMASLYADTALKPTGLSTGTFKDTVSITLTTNEPNGIIYYTLNGNLPSEESQRYSGPIALTQTTTVQAVVAAEGKNNSEAVRAVYTKESPVGGGSGGSGGGGGGGAWSAGSTSNILVNGKAASIGSENTESTGGKVNTVMTVQEDALKKLLLQEKGNQPEIAVVFDKKSDIWTVELTGVLIREIADRKAVLRIENGAASYRIPAEQLSQEAYIPKIGSPTVTGDVRVRIEIASLEEAEARQLEQAATSGGYSFVAAPTAFHATYILGNYVGKLGPFNAFVERTLPLPEYGAGAGKLAAVMIAPDGSISPVPAQTVRSGGKSAVVIRSMASNGVFAVVSSGTAFNDVGQHWAQEAIRDLGSRFIISGTGESQFEPDRSMTRAEFAAIAVKALGLPDREGSTESRFPDVKAEDWYAPYIQNAYRYGLISGLADGSFGPQDTINREQAMTIIARVMNLTGIQLGVVDGEAEQLLAGFTDADRISGYAKAGIAASVKAGLVSGKSEGAIAPADPMTRAEVATILRKLLQKSGLID</sequence>
<evidence type="ECO:0000313" key="3">
    <source>
        <dbReference type="EMBL" id="TBL79546.1"/>
    </source>
</evidence>
<reference evidence="3 4" key="1">
    <citation type="submission" date="2019-02" db="EMBL/GenBank/DDBJ databases">
        <title>Paenibacillus sp. nov., isolated from surface-sterilized tissue of Thalictrum simplex L.</title>
        <authorList>
            <person name="Tuo L."/>
        </authorList>
    </citation>
    <scope>NUCLEOTIDE SEQUENCE [LARGE SCALE GENOMIC DNA]</scope>
    <source>
        <strain evidence="3 4">N2SHLJ1</strain>
    </source>
</reference>
<feature type="domain" description="SLH" evidence="2">
    <location>
        <begin position="3230"/>
        <end position="3290"/>
    </location>
</feature>
<organism evidence="3 4">
    <name type="scientific">Paenibacillus thalictri</name>
    <dbReference type="NCBI Taxonomy" id="2527873"/>
    <lineage>
        <taxon>Bacteria</taxon>
        <taxon>Bacillati</taxon>
        <taxon>Bacillota</taxon>
        <taxon>Bacilli</taxon>
        <taxon>Bacillales</taxon>
        <taxon>Paenibacillaceae</taxon>
        <taxon>Paenibacillus</taxon>
    </lineage>
</organism>
<evidence type="ECO:0000259" key="2">
    <source>
        <dbReference type="PROSITE" id="PS51272"/>
    </source>
</evidence>
<dbReference type="InterPro" id="IPR051465">
    <property type="entry name" value="Cell_Envelope_Struct_Comp"/>
</dbReference>
<dbReference type="Pfam" id="PF00395">
    <property type="entry name" value="SLH"/>
    <property type="match status" value="3"/>
</dbReference>
<dbReference type="InterPro" id="IPR059177">
    <property type="entry name" value="GH29D-like_dom"/>
</dbReference>
<dbReference type="Pfam" id="PF13290">
    <property type="entry name" value="CHB_HEX_C_1"/>
    <property type="match status" value="1"/>
</dbReference>
<evidence type="ECO:0000256" key="1">
    <source>
        <dbReference type="SAM" id="SignalP"/>
    </source>
</evidence>
<keyword evidence="4" id="KW-1185">Reference proteome</keyword>
<feature type="domain" description="SLH" evidence="2">
    <location>
        <begin position="3097"/>
        <end position="3158"/>
    </location>
</feature>